<dbReference type="Proteomes" id="UP000028760">
    <property type="component" value="Unassembled WGS sequence"/>
</dbReference>
<evidence type="ECO:0000256" key="3">
    <source>
        <dbReference type="SAM" id="MobiDB-lite"/>
    </source>
</evidence>
<comment type="function">
    <text evidence="2">Contributes to the regulation of the Wnt signaling pathway. Down-regulates CTNNB1-mediated transcriptional activation of target genes. May be involved in neuron differentiation.</text>
</comment>
<dbReference type="RefSeq" id="XP_007571139.1">
    <property type="nucleotide sequence ID" value="XM_007571077.2"/>
</dbReference>
<sequence>MVLEENDDSVFEPQITEEHVETQYGDVHCILTGTPKANRPVILTFHDVGLNHKSCFETLFNHEDMHEIVRHLPVCHVEAPGQHEEAKTLPTAYTYPTMDQLSEVLPSVLNHFEVNSIIGVGVGAGAYILARFALNHPDLVDGLVLININPNAESLMDTVANKITDWTLTLPDRVITHLFGKDEIQANHDLVSTYRHYITTTMNQSNVSQFLRSYNNRNALEIERPVPGGNVNVKTLLCSSLLVVGDSSPAVEAVVDCNSKLNPTKTTLLKMADCGGLPQVVQPAKVIEALKYFIQGMGYLSSASMTRLRSRTTSSCSNMSVDGSRGRAHTNEHRRTHSHGTEERRGRAHTDVSMESISTISQNVSNMAELAC</sequence>
<keyword evidence="2" id="KW-0217">Developmental protein</keyword>
<comment type="similarity">
    <text evidence="1 2">Belongs to the NDRG family.</text>
</comment>
<dbReference type="EMBL" id="AYCK01013979">
    <property type="status" value="NOT_ANNOTATED_CDS"/>
    <property type="molecule type" value="Genomic_DNA"/>
</dbReference>
<dbReference type="Pfam" id="PF03096">
    <property type="entry name" value="Ndr"/>
    <property type="match status" value="1"/>
</dbReference>
<reference evidence="4" key="3">
    <citation type="submission" date="2025-09" db="UniProtKB">
        <authorList>
            <consortium name="Ensembl"/>
        </authorList>
    </citation>
    <scope>IDENTIFICATION</scope>
</reference>
<dbReference type="GO" id="GO:0048538">
    <property type="term" value="P:thymus development"/>
    <property type="evidence" value="ECO:0007669"/>
    <property type="project" value="Ensembl"/>
</dbReference>
<dbReference type="PANTHER" id="PTHR11034">
    <property type="entry name" value="N-MYC DOWNSTREAM REGULATED"/>
    <property type="match status" value="1"/>
</dbReference>
<reference evidence="4" key="2">
    <citation type="submission" date="2025-08" db="UniProtKB">
        <authorList>
            <consortium name="Ensembl"/>
        </authorList>
    </citation>
    <scope>IDENTIFICATION</scope>
</reference>
<keyword evidence="2" id="KW-0524">Neurogenesis</keyword>
<dbReference type="GO" id="GO:0005737">
    <property type="term" value="C:cytoplasm"/>
    <property type="evidence" value="ECO:0007669"/>
    <property type="project" value="UniProtKB-SubCell"/>
</dbReference>
<dbReference type="InterPro" id="IPR004142">
    <property type="entry name" value="NDRG"/>
</dbReference>
<dbReference type="GO" id="GO:0045580">
    <property type="term" value="P:regulation of T cell differentiation"/>
    <property type="evidence" value="ECO:0007669"/>
    <property type="project" value="Ensembl"/>
</dbReference>
<dbReference type="KEGG" id="pfor:103151177"/>
<evidence type="ECO:0000313" key="4">
    <source>
        <dbReference type="Ensembl" id="ENSPFOP00000010044.1"/>
    </source>
</evidence>
<dbReference type="OMA" id="FDHEDMQ"/>
<proteinExistence type="inferred from homology"/>
<dbReference type="GeneTree" id="ENSGT00950000182872"/>
<name>A0A087XW91_POEFO</name>
<evidence type="ECO:0000313" key="5">
    <source>
        <dbReference type="Proteomes" id="UP000028760"/>
    </source>
</evidence>
<dbReference type="Gene3D" id="3.40.50.1820">
    <property type="entry name" value="alpha/beta hydrolase"/>
    <property type="match status" value="1"/>
</dbReference>
<protein>
    <recommendedName>
        <fullName evidence="2">Protein NDRG2</fullName>
    </recommendedName>
</protein>
<dbReference type="GO" id="GO:0016055">
    <property type="term" value="P:Wnt signaling pathway"/>
    <property type="evidence" value="ECO:0007669"/>
    <property type="project" value="UniProtKB-UniRule"/>
</dbReference>
<keyword evidence="2" id="KW-0963">Cytoplasm</keyword>
<dbReference type="OrthoDB" id="741027at2759"/>
<dbReference type="Ensembl" id="ENSPFOT00000010059.1">
    <property type="protein sequence ID" value="ENSPFOP00000010044.1"/>
    <property type="gene ID" value="ENSPFOG00000010083.1"/>
</dbReference>
<accession>A0A087XW91</accession>
<feature type="region of interest" description="Disordered" evidence="3">
    <location>
        <begin position="311"/>
        <end position="359"/>
    </location>
</feature>
<dbReference type="STRING" id="48698.ENSPFOP00000010044"/>
<organism evidence="4 5">
    <name type="scientific">Poecilia formosa</name>
    <name type="common">Amazon molly</name>
    <name type="synonym">Limia formosa</name>
    <dbReference type="NCBI Taxonomy" id="48698"/>
    <lineage>
        <taxon>Eukaryota</taxon>
        <taxon>Metazoa</taxon>
        <taxon>Chordata</taxon>
        <taxon>Craniata</taxon>
        <taxon>Vertebrata</taxon>
        <taxon>Euteleostomi</taxon>
        <taxon>Actinopterygii</taxon>
        <taxon>Neopterygii</taxon>
        <taxon>Teleostei</taxon>
        <taxon>Neoteleostei</taxon>
        <taxon>Acanthomorphata</taxon>
        <taxon>Ovalentaria</taxon>
        <taxon>Atherinomorphae</taxon>
        <taxon>Cyprinodontiformes</taxon>
        <taxon>Poeciliidae</taxon>
        <taxon>Poeciliinae</taxon>
        <taxon>Poecilia</taxon>
    </lineage>
</organism>
<dbReference type="GO" id="GO:0030154">
    <property type="term" value="P:cell differentiation"/>
    <property type="evidence" value="ECO:0007669"/>
    <property type="project" value="UniProtKB-UniRule"/>
</dbReference>
<evidence type="ECO:0000256" key="1">
    <source>
        <dbReference type="ARBA" id="ARBA00005598"/>
    </source>
</evidence>
<dbReference type="InterPro" id="IPR029058">
    <property type="entry name" value="AB_hydrolase_fold"/>
</dbReference>
<keyword evidence="2" id="KW-0879">Wnt signaling pathway</keyword>
<dbReference type="AlphaFoldDB" id="A0A087XW91"/>
<comment type="subcellular location">
    <subcellularLocation>
        <location evidence="2">Cytoplasm</location>
    </subcellularLocation>
</comment>
<reference evidence="5" key="1">
    <citation type="submission" date="2013-10" db="EMBL/GenBank/DDBJ databases">
        <authorList>
            <person name="Schartl M."/>
            <person name="Warren W."/>
        </authorList>
    </citation>
    <scope>NUCLEOTIDE SEQUENCE [LARGE SCALE GENOMIC DNA]</scope>
    <source>
        <strain evidence="5">female</strain>
    </source>
</reference>
<dbReference type="eggNOG" id="KOG2931">
    <property type="taxonomic scope" value="Eukaryota"/>
</dbReference>
<dbReference type="GO" id="GO:0007399">
    <property type="term" value="P:nervous system development"/>
    <property type="evidence" value="ECO:0007669"/>
    <property type="project" value="UniProtKB-KW"/>
</dbReference>
<feature type="compositionally biased region" description="Basic and acidic residues" evidence="3">
    <location>
        <begin position="329"/>
        <end position="352"/>
    </location>
</feature>
<dbReference type="GeneID" id="103151177"/>
<dbReference type="MEROPS" id="S33.988"/>
<keyword evidence="2" id="KW-0221">Differentiation</keyword>
<evidence type="ECO:0000256" key="2">
    <source>
        <dbReference type="RuleBase" id="RU367129"/>
    </source>
</evidence>
<dbReference type="SUPFAM" id="SSF53474">
    <property type="entry name" value="alpha/beta-Hydrolases"/>
    <property type="match status" value="1"/>
</dbReference>
<keyword evidence="5" id="KW-1185">Reference proteome</keyword>